<evidence type="ECO:0000313" key="8">
    <source>
        <dbReference type="Proteomes" id="UP000662074"/>
    </source>
</evidence>
<dbReference type="EMBL" id="BMDO01000002">
    <property type="protein sequence ID" value="GGI49931.1"/>
    <property type="molecule type" value="Genomic_DNA"/>
</dbReference>
<feature type="transmembrane region" description="Helical" evidence="6">
    <location>
        <begin position="222"/>
        <end position="244"/>
    </location>
</feature>
<comment type="caution">
    <text evidence="7">The sequence shown here is derived from an EMBL/GenBank/DDBJ whole genome shotgun (WGS) entry which is preliminary data.</text>
</comment>
<gene>
    <name evidence="7" type="ORF">GCM10011425_11430</name>
</gene>
<evidence type="ECO:0000256" key="3">
    <source>
        <dbReference type="ARBA" id="ARBA00022692"/>
    </source>
</evidence>
<feature type="transmembrane region" description="Helical" evidence="6">
    <location>
        <begin position="17"/>
        <end position="36"/>
    </location>
</feature>
<reference evidence="7" key="1">
    <citation type="journal article" date="2014" name="Int. J. Syst. Evol. Microbiol.">
        <title>Complete genome sequence of Corynebacterium casei LMG S-19264T (=DSM 44701T), isolated from a smear-ripened cheese.</title>
        <authorList>
            <consortium name="US DOE Joint Genome Institute (JGI-PGF)"/>
            <person name="Walter F."/>
            <person name="Albersmeier A."/>
            <person name="Kalinowski J."/>
            <person name="Ruckert C."/>
        </authorList>
    </citation>
    <scope>NUCLEOTIDE SEQUENCE</scope>
    <source>
        <strain evidence="7">CCM 8711</strain>
    </source>
</reference>
<sequence>MQIIFTHNILTGTAKKWISWLVKALILVLAFTFIYRRLSNNEGLKHFQSLITNVGRVKAIAVIAFIVLLMVFNYLLEAIKWRYLTQKWAPISLWQAIESVFCGLTLAIFTPNRWGEFGGRVMFLPPRKRVHGVFAMAVGTFGQLVVTSVVGSASLLWFIYYFLHINQWLYIGFLTTGIGFIVLMLIFYFNVRWVVFLLNSIPFLKKYHRFFDVMKRYHFKELLHIMMYCLLRFATYSFQYYLIMHLLLPDIAMFKIMLLTFVFFFIQSVLPTIDIVDIGVRSATADKLFEYVTQQHIAVMAAVALIWFTNLIVPAILGSVFVLKLKFFDNNL</sequence>
<proteinExistence type="predicted"/>
<dbReference type="AlphaFoldDB" id="A0A917J9K7"/>
<keyword evidence="4 6" id="KW-1133">Transmembrane helix</keyword>
<feature type="transmembrane region" description="Helical" evidence="6">
    <location>
        <begin position="130"/>
        <end position="162"/>
    </location>
</feature>
<organism evidence="7 8">
    <name type="scientific">Mucilaginibacter galii</name>
    <dbReference type="NCBI Taxonomy" id="2005073"/>
    <lineage>
        <taxon>Bacteria</taxon>
        <taxon>Pseudomonadati</taxon>
        <taxon>Bacteroidota</taxon>
        <taxon>Sphingobacteriia</taxon>
        <taxon>Sphingobacteriales</taxon>
        <taxon>Sphingobacteriaceae</taxon>
        <taxon>Mucilaginibacter</taxon>
    </lineage>
</organism>
<feature type="transmembrane region" description="Helical" evidence="6">
    <location>
        <begin position="256"/>
        <end position="276"/>
    </location>
</feature>
<dbReference type="Proteomes" id="UP000662074">
    <property type="component" value="Unassembled WGS sequence"/>
</dbReference>
<feature type="transmembrane region" description="Helical" evidence="6">
    <location>
        <begin position="297"/>
        <end position="323"/>
    </location>
</feature>
<name>A0A917J9K7_9SPHI</name>
<protein>
    <recommendedName>
        <fullName evidence="9">Flippase-like domain-containing protein</fullName>
    </recommendedName>
</protein>
<feature type="transmembrane region" description="Helical" evidence="6">
    <location>
        <begin position="57"/>
        <end position="76"/>
    </location>
</feature>
<accession>A0A917J9K7</accession>
<keyword evidence="3 6" id="KW-0812">Transmembrane</keyword>
<evidence type="ECO:0000256" key="1">
    <source>
        <dbReference type="ARBA" id="ARBA00004651"/>
    </source>
</evidence>
<evidence type="ECO:0000256" key="6">
    <source>
        <dbReference type="SAM" id="Phobius"/>
    </source>
</evidence>
<evidence type="ECO:0000313" key="7">
    <source>
        <dbReference type="EMBL" id="GGI49931.1"/>
    </source>
</evidence>
<dbReference type="RefSeq" id="WP_229747051.1">
    <property type="nucleotide sequence ID" value="NZ_BMDO01000002.1"/>
</dbReference>
<dbReference type="InterPro" id="IPR022791">
    <property type="entry name" value="L-PG_synthase/AglD"/>
</dbReference>
<keyword evidence="8" id="KW-1185">Reference proteome</keyword>
<feature type="transmembrane region" description="Helical" evidence="6">
    <location>
        <begin position="168"/>
        <end position="201"/>
    </location>
</feature>
<reference evidence="7" key="2">
    <citation type="submission" date="2020-09" db="EMBL/GenBank/DDBJ databases">
        <authorList>
            <person name="Sun Q."/>
            <person name="Sedlacek I."/>
        </authorList>
    </citation>
    <scope>NUCLEOTIDE SEQUENCE</scope>
    <source>
        <strain evidence="7">CCM 8711</strain>
    </source>
</reference>
<evidence type="ECO:0008006" key="9">
    <source>
        <dbReference type="Google" id="ProtNLM"/>
    </source>
</evidence>
<dbReference type="Pfam" id="PF03706">
    <property type="entry name" value="LPG_synthase_TM"/>
    <property type="match status" value="1"/>
</dbReference>
<keyword evidence="5 6" id="KW-0472">Membrane</keyword>
<dbReference type="GO" id="GO:0005886">
    <property type="term" value="C:plasma membrane"/>
    <property type="evidence" value="ECO:0007669"/>
    <property type="project" value="UniProtKB-SubCell"/>
</dbReference>
<keyword evidence="2" id="KW-1003">Cell membrane</keyword>
<evidence type="ECO:0000256" key="5">
    <source>
        <dbReference type="ARBA" id="ARBA00023136"/>
    </source>
</evidence>
<comment type="subcellular location">
    <subcellularLocation>
        <location evidence="1">Cell membrane</location>
        <topology evidence="1">Multi-pass membrane protein</topology>
    </subcellularLocation>
</comment>
<evidence type="ECO:0000256" key="4">
    <source>
        <dbReference type="ARBA" id="ARBA00022989"/>
    </source>
</evidence>
<evidence type="ECO:0000256" key="2">
    <source>
        <dbReference type="ARBA" id="ARBA00022475"/>
    </source>
</evidence>